<name>A0A0F3RMJ2_ORITS</name>
<feature type="transmembrane region" description="Helical" evidence="1">
    <location>
        <begin position="176"/>
        <end position="198"/>
    </location>
</feature>
<keyword evidence="1" id="KW-0812">Transmembrane</keyword>
<gene>
    <name evidence="2" type="ORF">OTUT144_0547</name>
</gene>
<dbReference type="AlphaFoldDB" id="A0A0F3RMJ2"/>
<dbReference type="Proteomes" id="UP000033580">
    <property type="component" value="Unassembled WGS sequence"/>
</dbReference>
<dbReference type="PATRIC" id="fig|1441384.3.peg.1392"/>
<evidence type="ECO:0000256" key="1">
    <source>
        <dbReference type="SAM" id="Phobius"/>
    </source>
</evidence>
<reference evidence="2 3" key="1">
    <citation type="submission" date="2015-01" db="EMBL/GenBank/DDBJ databases">
        <title>Genome Sequencing of Rickettsiales.</title>
        <authorList>
            <person name="Daugherty S.C."/>
            <person name="Su Q."/>
            <person name="Abolude K."/>
            <person name="Beier-Sexton M."/>
            <person name="Carlyon J.A."/>
            <person name="Carter R."/>
            <person name="Day N.P."/>
            <person name="Dumler S.J."/>
            <person name="Dyachenko V."/>
            <person name="Godinez A."/>
            <person name="Kurtti T.J."/>
            <person name="Lichay M."/>
            <person name="Mullins K.E."/>
            <person name="Ott S."/>
            <person name="Pappas-Brown V."/>
            <person name="Paris D.H."/>
            <person name="Patel P."/>
            <person name="Richards A.L."/>
            <person name="Sadzewicz L."/>
            <person name="Sears K."/>
            <person name="Seidman D."/>
            <person name="Sengamalay N."/>
            <person name="Stenos J."/>
            <person name="Tallon L.J."/>
            <person name="Vincent G."/>
            <person name="Fraser C.M."/>
            <person name="Munderloh U."/>
            <person name="Dunning-Hotopp J.C."/>
        </authorList>
    </citation>
    <scope>NUCLEOTIDE SEQUENCE [LARGE SCALE GENOMIC DNA]</scope>
    <source>
        <strain evidence="2 3">UT144</strain>
    </source>
</reference>
<protein>
    <submittedName>
        <fullName evidence="2">Uncharacterized protein</fullName>
    </submittedName>
</protein>
<dbReference type="EMBL" id="LAOR01000027">
    <property type="protein sequence ID" value="KJW07402.1"/>
    <property type="molecule type" value="Genomic_DNA"/>
</dbReference>
<evidence type="ECO:0000313" key="2">
    <source>
        <dbReference type="EMBL" id="KJW07402.1"/>
    </source>
</evidence>
<proteinExistence type="predicted"/>
<sequence>MRDVYRFITKAVQQVTSNTTSWMKDCMLIPRDSISEVLISGADAAGQMAFKCYSICGRMFINYLNRFNSSYINSVDGPYSPMTVLHSIASDEFGFITYSPDLNVIFPANFTSVINDSDIVVAKVQQFNNNHDINATLIEWSRQGCKVISECSIELLVDGYNEMNANNNDESNLSTASWILGGSCVLAAAGCIAALVAYKKSKKNADININIDHIEETKKYENMHELPIMETVMKVVAEHQYEVSGAAKDSSVEIVA</sequence>
<organism evidence="2 3">
    <name type="scientific">Orientia tsutsugamushi str. UT144</name>
    <dbReference type="NCBI Taxonomy" id="1441384"/>
    <lineage>
        <taxon>Bacteria</taxon>
        <taxon>Pseudomonadati</taxon>
        <taxon>Pseudomonadota</taxon>
        <taxon>Alphaproteobacteria</taxon>
        <taxon>Rickettsiales</taxon>
        <taxon>Rickettsiaceae</taxon>
        <taxon>Rickettsieae</taxon>
        <taxon>Orientia</taxon>
    </lineage>
</organism>
<comment type="caution">
    <text evidence="2">The sequence shown here is derived from an EMBL/GenBank/DDBJ whole genome shotgun (WGS) entry which is preliminary data.</text>
</comment>
<keyword evidence="1" id="KW-1133">Transmembrane helix</keyword>
<evidence type="ECO:0000313" key="3">
    <source>
        <dbReference type="Proteomes" id="UP000033580"/>
    </source>
</evidence>
<accession>A0A0F3RMJ2</accession>
<keyword evidence="1" id="KW-0472">Membrane</keyword>